<evidence type="ECO:0000313" key="8">
    <source>
        <dbReference type="EMBL" id="KLN36605.1"/>
    </source>
</evidence>
<dbReference type="InterPro" id="IPR058245">
    <property type="entry name" value="NreC/VraR/RcsB-like_REC"/>
</dbReference>
<evidence type="ECO:0000256" key="3">
    <source>
        <dbReference type="ARBA" id="ARBA00023125"/>
    </source>
</evidence>
<gene>
    <name evidence="8" type="ORF">FB00_01775</name>
</gene>
<evidence type="ECO:0000256" key="4">
    <source>
        <dbReference type="ARBA" id="ARBA00023163"/>
    </source>
</evidence>
<dbReference type="GO" id="GO:0000160">
    <property type="term" value="P:phosphorelay signal transduction system"/>
    <property type="evidence" value="ECO:0007669"/>
    <property type="project" value="InterPro"/>
</dbReference>
<dbReference type="PATRIC" id="fig|264251.5.peg.366"/>
<keyword evidence="2" id="KW-0805">Transcription regulation</keyword>
<dbReference type="EMBL" id="JNBQ01000001">
    <property type="protein sequence ID" value="KLN36605.1"/>
    <property type="molecule type" value="Genomic_DNA"/>
</dbReference>
<dbReference type="GO" id="GO:0003677">
    <property type="term" value="F:DNA binding"/>
    <property type="evidence" value="ECO:0007669"/>
    <property type="project" value="UniProtKB-KW"/>
</dbReference>
<protein>
    <submittedName>
        <fullName evidence="8">LuxR family transcriptional regulator</fullName>
    </submittedName>
</protein>
<dbReference type="Proteomes" id="UP000035265">
    <property type="component" value="Unassembled WGS sequence"/>
</dbReference>
<dbReference type="SMART" id="SM00448">
    <property type="entry name" value="REC"/>
    <property type="match status" value="1"/>
</dbReference>
<evidence type="ECO:0000259" key="6">
    <source>
        <dbReference type="PROSITE" id="PS50043"/>
    </source>
</evidence>
<dbReference type="CDD" id="cd06170">
    <property type="entry name" value="LuxR_C_like"/>
    <property type="match status" value="1"/>
</dbReference>
<dbReference type="RefSeq" id="WP_047231060.1">
    <property type="nucleotide sequence ID" value="NZ_JNBQ01000001.1"/>
</dbReference>
<evidence type="ECO:0000256" key="2">
    <source>
        <dbReference type="ARBA" id="ARBA00023015"/>
    </source>
</evidence>
<dbReference type="PROSITE" id="PS50043">
    <property type="entry name" value="HTH_LUXR_2"/>
    <property type="match status" value="1"/>
</dbReference>
<feature type="domain" description="Response regulatory" evidence="7">
    <location>
        <begin position="8"/>
        <end position="125"/>
    </location>
</feature>
<dbReference type="GO" id="GO:0006355">
    <property type="term" value="P:regulation of DNA-templated transcription"/>
    <property type="evidence" value="ECO:0007669"/>
    <property type="project" value="InterPro"/>
</dbReference>
<keyword evidence="3" id="KW-0238">DNA-binding</keyword>
<keyword evidence="4" id="KW-0804">Transcription</keyword>
<dbReference type="InterPro" id="IPR000792">
    <property type="entry name" value="Tscrpt_reg_LuxR_C"/>
</dbReference>
<accession>A0A0H2KST0</accession>
<dbReference type="InterPro" id="IPR011006">
    <property type="entry name" value="CheY-like_superfamily"/>
</dbReference>
<dbReference type="PANTHER" id="PTHR43214">
    <property type="entry name" value="TWO-COMPONENT RESPONSE REGULATOR"/>
    <property type="match status" value="1"/>
</dbReference>
<reference evidence="8 9" key="1">
    <citation type="submission" date="2014-05" db="EMBL/GenBank/DDBJ databases">
        <title>Cellulosimicrobium funkei U11 genome.</title>
        <authorList>
            <person name="Hu C."/>
            <person name="Gong Y."/>
            <person name="Wan W."/>
            <person name="Jiang M."/>
        </authorList>
    </citation>
    <scope>NUCLEOTIDE SEQUENCE [LARGE SCALE GENOMIC DNA]</scope>
    <source>
        <strain evidence="8 9">U11</strain>
    </source>
</reference>
<dbReference type="PROSITE" id="PS50110">
    <property type="entry name" value="RESPONSE_REGULATORY"/>
    <property type="match status" value="1"/>
</dbReference>
<dbReference type="Pfam" id="PF00072">
    <property type="entry name" value="Response_reg"/>
    <property type="match status" value="1"/>
</dbReference>
<dbReference type="PANTHER" id="PTHR43214:SF24">
    <property type="entry name" value="TRANSCRIPTIONAL REGULATORY PROTEIN NARL-RELATED"/>
    <property type="match status" value="1"/>
</dbReference>
<dbReference type="CDD" id="cd17535">
    <property type="entry name" value="REC_NarL-like"/>
    <property type="match status" value="1"/>
</dbReference>
<organism evidence="8 9">
    <name type="scientific">Cellulosimicrobium funkei</name>
    <dbReference type="NCBI Taxonomy" id="264251"/>
    <lineage>
        <taxon>Bacteria</taxon>
        <taxon>Bacillati</taxon>
        <taxon>Actinomycetota</taxon>
        <taxon>Actinomycetes</taxon>
        <taxon>Micrococcales</taxon>
        <taxon>Promicromonosporaceae</taxon>
        <taxon>Cellulosimicrobium</taxon>
    </lineage>
</organism>
<evidence type="ECO:0000256" key="5">
    <source>
        <dbReference type="PROSITE-ProRule" id="PRU00169"/>
    </source>
</evidence>
<dbReference type="InterPro" id="IPR016032">
    <property type="entry name" value="Sig_transdc_resp-reg_C-effctor"/>
</dbReference>
<name>A0A0H2KST0_9MICO</name>
<dbReference type="InterPro" id="IPR001789">
    <property type="entry name" value="Sig_transdc_resp-reg_receiver"/>
</dbReference>
<keyword evidence="1 5" id="KW-0597">Phosphoprotein</keyword>
<proteinExistence type="predicted"/>
<keyword evidence="9" id="KW-1185">Reference proteome</keyword>
<dbReference type="Gene3D" id="3.40.50.2300">
    <property type="match status" value="1"/>
</dbReference>
<dbReference type="STRING" id="264251.FB00_01775"/>
<evidence type="ECO:0000259" key="7">
    <source>
        <dbReference type="PROSITE" id="PS50110"/>
    </source>
</evidence>
<comment type="caution">
    <text evidence="8">The sequence shown here is derived from an EMBL/GenBank/DDBJ whole genome shotgun (WGS) entry which is preliminary data.</text>
</comment>
<dbReference type="Pfam" id="PF00196">
    <property type="entry name" value="GerE"/>
    <property type="match status" value="1"/>
</dbReference>
<sequence length="212" mass="22487">MNDPAPVAVLLVDDQPVVRAGLRALLESQPDLRVVAEAGSGEEGLALVEGAAPDVVMMDLELGDGMDGIDATRRLRAAHPRVPVLVFTTYDTDADIVRVIDAGATGYLLKDAQPHEIFAAVRAAAAGRSVLSPPVASRLMHSMQHPGTALTPREAELLTLLADGLSNRELGRRLHISEATVKTHLAHVYAKLGVETRAAAVAHALRARGVRR</sequence>
<feature type="domain" description="HTH luxR-type" evidence="6">
    <location>
        <begin position="143"/>
        <end position="208"/>
    </location>
</feature>
<feature type="modified residue" description="4-aspartylphosphate" evidence="5">
    <location>
        <position position="59"/>
    </location>
</feature>
<dbReference type="InterPro" id="IPR039420">
    <property type="entry name" value="WalR-like"/>
</dbReference>
<dbReference type="PRINTS" id="PR00038">
    <property type="entry name" value="HTHLUXR"/>
</dbReference>
<evidence type="ECO:0000256" key="1">
    <source>
        <dbReference type="ARBA" id="ARBA00022553"/>
    </source>
</evidence>
<dbReference type="SMART" id="SM00421">
    <property type="entry name" value="HTH_LUXR"/>
    <property type="match status" value="1"/>
</dbReference>
<dbReference type="AlphaFoldDB" id="A0A0H2KST0"/>
<evidence type="ECO:0000313" key="9">
    <source>
        <dbReference type="Proteomes" id="UP000035265"/>
    </source>
</evidence>
<dbReference type="SUPFAM" id="SSF52172">
    <property type="entry name" value="CheY-like"/>
    <property type="match status" value="1"/>
</dbReference>
<dbReference type="SUPFAM" id="SSF46894">
    <property type="entry name" value="C-terminal effector domain of the bipartite response regulators"/>
    <property type="match status" value="1"/>
</dbReference>